<evidence type="ECO:0000313" key="1">
    <source>
        <dbReference type="EMBL" id="KAK7396113.1"/>
    </source>
</evidence>
<comment type="caution">
    <text evidence="1">The sequence shown here is derived from an EMBL/GenBank/DDBJ whole genome shotgun (WGS) entry which is preliminary data.</text>
</comment>
<keyword evidence="2" id="KW-1185">Reference proteome</keyword>
<organism evidence="1 2">
    <name type="scientific">Psophocarpus tetragonolobus</name>
    <name type="common">Winged bean</name>
    <name type="synonym">Dolichos tetragonolobus</name>
    <dbReference type="NCBI Taxonomy" id="3891"/>
    <lineage>
        <taxon>Eukaryota</taxon>
        <taxon>Viridiplantae</taxon>
        <taxon>Streptophyta</taxon>
        <taxon>Embryophyta</taxon>
        <taxon>Tracheophyta</taxon>
        <taxon>Spermatophyta</taxon>
        <taxon>Magnoliopsida</taxon>
        <taxon>eudicotyledons</taxon>
        <taxon>Gunneridae</taxon>
        <taxon>Pentapetalae</taxon>
        <taxon>rosids</taxon>
        <taxon>fabids</taxon>
        <taxon>Fabales</taxon>
        <taxon>Fabaceae</taxon>
        <taxon>Papilionoideae</taxon>
        <taxon>50 kb inversion clade</taxon>
        <taxon>NPAAA clade</taxon>
        <taxon>indigoferoid/millettioid clade</taxon>
        <taxon>Phaseoleae</taxon>
        <taxon>Psophocarpus</taxon>
    </lineage>
</organism>
<name>A0AAN9SLZ8_PSOTE</name>
<accession>A0AAN9SLZ8</accession>
<dbReference type="AlphaFoldDB" id="A0AAN9SLZ8"/>
<sequence>MATTACVQSLLVHMDSNTALVLMQWFGVEDLNSSNLWYKIQEQELERVMVQWGMVNLVKHSLKIEILNGCKNNFPNSHGGRQNVLDKKREEFGFHLFSYTCTGYWVVIK</sequence>
<gene>
    <name evidence="1" type="ORF">VNO78_16892</name>
</gene>
<protein>
    <submittedName>
        <fullName evidence="1">Uncharacterized protein</fullName>
    </submittedName>
</protein>
<dbReference type="EMBL" id="JAYMYS010000004">
    <property type="protein sequence ID" value="KAK7396113.1"/>
    <property type="molecule type" value="Genomic_DNA"/>
</dbReference>
<proteinExistence type="predicted"/>
<dbReference type="Proteomes" id="UP001386955">
    <property type="component" value="Unassembled WGS sequence"/>
</dbReference>
<evidence type="ECO:0000313" key="2">
    <source>
        <dbReference type="Proteomes" id="UP001386955"/>
    </source>
</evidence>
<reference evidence="1 2" key="1">
    <citation type="submission" date="2024-01" db="EMBL/GenBank/DDBJ databases">
        <title>The genomes of 5 underutilized Papilionoideae crops provide insights into root nodulation and disease resistanc.</title>
        <authorList>
            <person name="Jiang F."/>
        </authorList>
    </citation>
    <scope>NUCLEOTIDE SEQUENCE [LARGE SCALE GENOMIC DNA]</scope>
    <source>
        <strain evidence="1">DUOXIRENSHENG_FW03</strain>
        <tissue evidence="1">Leaves</tissue>
    </source>
</reference>